<evidence type="ECO:0000313" key="2">
    <source>
        <dbReference type="Proteomes" id="UP000762676"/>
    </source>
</evidence>
<keyword evidence="2" id="KW-1185">Reference proteome</keyword>
<protein>
    <submittedName>
        <fullName evidence="1">Uncharacterized protein</fullName>
    </submittedName>
</protein>
<gene>
    <name evidence="1" type="ORF">ElyMa_002821000</name>
</gene>
<dbReference type="AlphaFoldDB" id="A0AAV4HUS4"/>
<name>A0AAV4HUS4_9GAST</name>
<sequence>MPLKLAYVPLVDGDTVSLPARHQTSPVGSVIGTDCEESSARSGLTLPAVAAAVSQGHTALSLLTCSVPSPVEVSALLCLPGWLSPRLSHTRGLWDCQTLCVFPAYLPPPVSS</sequence>
<proteinExistence type="predicted"/>
<dbReference type="Proteomes" id="UP000762676">
    <property type="component" value="Unassembled WGS sequence"/>
</dbReference>
<organism evidence="1 2">
    <name type="scientific">Elysia marginata</name>
    <dbReference type="NCBI Taxonomy" id="1093978"/>
    <lineage>
        <taxon>Eukaryota</taxon>
        <taxon>Metazoa</taxon>
        <taxon>Spiralia</taxon>
        <taxon>Lophotrochozoa</taxon>
        <taxon>Mollusca</taxon>
        <taxon>Gastropoda</taxon>
        <taxon>Heterobranchia</taxon>
        <taxon>Euthyneura</taxon>
        <taxon>Panpulmonata</taxon>
        <taxon>Sacoglossa</taxon>
        <taxon>Placobranchoidea</taxon>
        <taxon>Plakobranchidae</taxon>
        <taxon>Elysia</taxon>
    </lineage>
</organism>
<dbReference type="EMBL" id="BMAT01005847">
    <property type="protein sequence ID" value="GFS00714.1"/>
    <property type="molecule type" value="Genomic_DNA"/>
</dbReference>
<reference evidence="1 2" key="1">
    <citation type="journal article" date="2021" name="Elife">
        <title>Chloroplast acquisition without the gene transfer in kleptoplastic sea slugs, Plakobranchus ocellatus.</title>
        <authorList>
            <person name="Maeda T."/>
            <person name="Takahashi S."/>
            <person name="Yoshida T."/>
            <person name="Shimamura S."/>
            <person name="Takaki Y."/>
            <person name="Nagai Y."/>
            <person name="Toyoda A."/>
            <person name="Suzuki Y."/>
            <person name="Arimoto A."/>
            <person name="Ishii H."/>
            <person name="Satoh N."/>
            <person name="Nishiyama T."/>
            <person name="Hasebe M."/>
            <person name="Maruyama T."/>
            <person name="Minagawa J."/>
            <person name="Obokata J."/>
            <person name="Shigenobu S."/>
        </authorList>
    </citation>
    <scope>NUCLEOTIDE SEQUENCE [LARGE SCALE GENOMIC DNA]</scope>
</reference>
<evidence type="ECO:0000313" key="1">
    <source>
        <dbReference type="EMBL" id="GFS00714.1"/>
    </source>
</evidence>
<accession>A0AAV4HUS4</accession>
<comment type="caution">
    <text evidence="1">The sequence shown here is derived from an EMBL/GenBank/DDBJ whole genome shotgun (WGS) entry which is preliminary data.</text>
</comment>